<evidence type="ECO:0000259" key="7">
    <source>
        <dbReference type="Pfam" id="PF02221"/>
    </source>
</evidence>
<evidence type="ECO:0000256" key="6">
    <source>
        <dbReference type="ARBA" id="ARBA00037847"/>
    </source>
</evidence>
<keyword evidence="4" id="KW-1133">Transmembrane helix</keyword>
<reference evidence="8" key="1">
    <citation type="submission" date="2022-06" db="EMBL/GenBank/DDBJ databases">
        <title>Uncovering the hologenomic basis of an extraordinary plant invasion.</title>
        <authorList>
            <person name="Bieker V.C."/>
            <person name="Martin M.D."/>
            <person name="Gilbert T."/>
            <person name="Hodgins K."/>
            <person name="Battlay P."/>
            <person name="Petersen B."/>
            <person name="Wilson J."/>
        </authorList>
    </citation>
    <scope>NUCLEOTIDE SEQUENCE</scope>
    <source>
        <strain evidence="8">AA19_3_7</strain>
        <tissue evidence="8">Leaf</tissue>
    </source>
</reference>
<organism evidence="8 9">
    <name type="scientific">Ambrosia artemisiifolia</name>
    <name type="common">Common ragweed</name>
    <dbReference type="NCBI Taxonomy" id="4212"/>
    <lineage>
        <taxon>Eukaryota</taxon>
        <taxon>Viridiplantae</taxon>
        <taxon>Streptophyta</taxon>
        <taxon>Embryophyta</taxon>
        <taxon>Tracheophyta</taxon>
        <taxon>Spermatophyta</taxon>
        <taxon>Magnoliopsida</taxon>
        <taxon>eudicotyledons</taxon>
        <taxon>Gunneridae</taxon>
        <taxon>Pentapetalae</taxon>
        <taxon>asterids</taxon>
        <taxon>campanulids</taxon>
        <taxon>Asterales</taxon>
        <taxon>Asteraceae</taxon>
        <taxon>Asteroideae</taxon>
        <taxon>Heliantheae alliance</taxon>
        <taxon>Heliantheae</taxon>
        <taxon>Ambrosia</taxon>
    </lineage>
</organism>
<dbReference type="PANTHER" id="PTHR46084:SF14">
    <property type="entry name" value="PROTEIN KINASE DOMAIN-CONTAINING PROTEIN"/>
    <property type="match status" value="1"/>
</dbReference>
<evidence type="ECO:0000313" key="8">
    <source>
        <dbReference type="EMBL" id="KAI7747667.1"/>
    </source>
</evidence>
<comment type="subcellular location">
    <subcellularLocation>
        <location evidence="6">Endomembrane system</location>
        <topology evidence="6">Single-pass membrane protein</topology>
    </subcellularLocation>
    <subcellularLocation>
        <location evidence="1">Membrane</location>
        <topology evidence="1">Single-pass type I membrane protein</topology>
    </subcellularLocation>
</comment>
<protein>
    <recommendedName>
        <fullName evidence="7">MD-2-related lipid-recognition domain-containing protein</fullName>
    </recommendedName>
</protein>
<keyword evidence="9" id="KW-1185">Reference proteome</keyword>
<dbReference type="InterPro" id="IPR014756">
    <property type="entry name" value="Ig_E-set"/>
</dbReference>
<dbReference type="AlphaFoldDB" id="A0AAD5CU58"/>
<evidence type="ECO:0000256" key="2">
    <source>
        <dbReference type="ARBA" id="ARBA00022692"/>
    </source>
</evidence>
<dbReference type="SUPFAM" id="SSF81296">
    <property type="entry name" value="E set domains"/>
    <property type="match status" value="1"/>
</dbReference>
<dbReference type="Proteomes" id="UP001206925">
    <property type="component" value="Unassembled WGS sequence"/>
</dbReference>
<dbReference type="PANTHER" id="PTHR46084">
    <property type="entry name" value="PROTEIN MALE DISCOVERER 2"/>
    <property type="match status" value="1"/>
</dbReference>
<feature type="non-terminal residue" evidence="8">
    <location>
        <position position="1"/>
    </location>
</feature>
<feature type="domain" description="MD-2-related lipid-recognition" evidence="7">
    <location>
        <begin position="187"/>
        <end position="246"/>
    </location>
</feature>
<gene>
    <name evidence="8" type="ORF">M8C21_002771</name>
</gene>
<dbReference type="GO" id="GO:0012505">
    <property type="term" value="C:endomembrane system"/>
    <property type="evidence" value="ECO:0007669"/>
    <property type="project" value="UniProtKB-SubCell"/>
</dbReference>
<dbReference type="Pfam" id="PF02221">
    <property type="entry name" value="E1_DerP2_DerF2"/>
    <property type="match status" value="1"/>
</dbReference>
<dbReference type="InterPro" id="IPR032675">
    <property type="entry name" value="LRR_dom_sf"/>
</dbReference>
<dbReference type="EMBL" id="JAMZMK010006709">
    <property type="protein sequence ID" value="KAI7747667.1"/>
    <property type="molecule type" value="Genomic_DNA"/>
</dbReference>
<dbReference type="Gene3D" id="3.80.10.10">
    <property type="entry name" value="Ribonuclease Inhibitor"/>
    <property type="match status" value="1"/>
</dbReference>
<evidence type="ECO:0000256" key="5">
    <source>
        <dbReference type="ARBA" id="ARBA00023136"/>
    </source>
</evidence>
<comment type="caution">
    <text evidence="8">The sequence shown here is derived from an EMBL/GenBank/DDBJ whole genome shotgun (WGS) entry which is preliminary data.</text>
</comment>
<evidence type="ECO:0000256" key="4">
    <source>
        <dbReference type="ARBA" id="ARBA00022989"/>
    </source>
</evidence>
<dbReference type="Gene3D" id="2.60.40.770">
    <property type="match status" value="1"/>
</dbReference>
<keyword evidence="3" id="KW-0732">Signal</keyword>
<accession>A0AAD5CU58</accession>
<sequence length="258" mass="28149">GVQNDCSLRLAQKKNLRDLCLGGTLSPELGKLSYMKSIMSSILRNNYFNGTIPREIGDLKELEVLDLGYNNFAGPFPSDLVSNLSLSILLLDSNKFLDTLSPEVNNLKTLSEFQVDENQLTSSHNDGILFKPEMLQKGSCYRNKVVTVKKWATGLSGQLQKAFTTGVPSLQSLKLVTGCEDFSNITIETGDLCANISCPIPAGNFTISYSQLLPTISPPVSGFIHAYIKGDGNKNKLTCIKFDFSIGFFTSSKGPVDT</sequence>
<dbReference type="SUPFAM" id="SSF52058">
    <property type="entry name" value="L domain-like"/>
    <property type="match status" value="1"/>
</dbReference>
<keyword evidence="5" id="KW-0472">Membrane</keyword>
<proteinExistence type="predicted"/>
<name>A0AAD5CU58_AMBAR</name>
<evidence type="ECO:0000256" key="3">
    <source>
        <dbReference type="ARBA" id="ARBA00022729"/>
    </source>
</evidence>
<dbReference type="InterPro" id="IPR003172">
    <property type="entry name" value="ML_dom"/>
</dbReference>
<evidence type="ECO:0000313" key="9">
    <source>
        <dbReference type="Proteomes" id="UP001206925"/>
    </source>
</evidence>
<keyword evidence="2" id="KW-0812">Transmembrane</keyword>
<evidence type="ECO:0000256" key="1">
    <source>
        <dbReference type="ARBA" id="ARBA00004479"/>
    </source>
</evidence>